<proteinExistence type="predicted"/>
<dbReference type="InterPro" id="IPR046708">
    <property type="entry name" value="DUF6781"/>
</dbReference>
<dbReference type="Pfam" id="PF20572">
    <property type="entry name" value="DUF6781"/>
    <property type="match status" value="1"/>
</dbReference>
<reference evidence="1 2" key="1">
    <citation type="submission" date="2024-04" db="EMBL/GenBank/DDBJ databases">
        <title>Novel species of the genus Ideonella isolated from streams.</title>
        <authorList>
            <person name="Lu H."/>
        </authorList>
    </citation>
    <scope>NUCLEOTIDE SEQUENCE [LARGE SCALE GENOMIC DNA]</scope>
    <source>
        <strain evidence="1 2">LYT19W</strain>
    </source>
</reference>
<gene>
    <name evidence="1" type="ORF">AACH00_19375</name>
</gene>
<organism evidence="1 2">
    <name type="scientific">Ideonella margarita</name>
    <dbReference type="NCBI Taxonomy" id="2984191"/>
    <lineage>
        <taxon>Bacteria</taxon>
        <taxon>Pseudomonadati</taxon>
        <taxon>Pseudomonadota</taxon>
        <taxon>Betaproteobacteria</taxon>
        <taxon>Burkholderiales</taxon>
        <taxon>Sphaerotilaceae</taxon>
        <taxon>Ideonella</taxon>
    </lineage>
</organism>
<dbReference type="Proteomes" id="UP001379945">
    <property type="component" value="Unassembled WGS sequence"/>
</dbReference>
<sequence length="224" mass="23582">MLNKQGIDQQALVDLFTTASAKQTAQLKDAVSKATLQALEGREMTLKNLRGVIKSVTEAASQGAAKNATPKVNVEAMLATAVAGIDDALLKAVEANRIAMERFIDQGVSLQDSHLKKALGDLDKFEDTMLSAIRKASESASTQLAAPWKDVLGKFESAGSLTGAQASATIEQLTEQMQTQLREGRQASIKAAMALANSYTAMVSGVLIGLSDAMRQGSAKAGKK</sequence>
<accession>A0ABU9C9D4</accession>
<keyword evidence="2" id="KW-1185">Reference proteome</keyword>
<dbReference type="EMBL" id="JBBUTI010000019">
    <property type="protein sequence ID" value="MEK8048520.1"/>
    <property type="molecule type" value="Genomic_DNA"/>
</dbReference>
<protein>
    <submittedName>
        <fullName evidence="1">DUF6781 family protein</fullName>
    </submittedName>
</protein>
<evidence type="ECO:0000313" key="1">
    <source>
        <dbReference type="EMBL" id="MEK8048520.1"/>
    </source>
</evidence>
<comment type="caution">
    <text evidence="1">The sequence shown here is derived from an EMBL/GenBank/DDBJ whole genome shotgun (WGS) entry which is preliminary data.</text>
</comment>
<dbReference type="RefSeq" id="WP_341400830.1">
    <property type="nucleotide sequence ID" value="NZ_JBBUTI010000019.1"/>
</dbReference>
<name>A0ABU9C9D4_9BURK</name>
<evidence type="ECO:0000313" key="2">
    <source>
        <dbReference type="Proteomes" id="UP001379945"/>
    </source>
</evidence>